<feature type="region of interest" description="Disordered" evidence="1">
    <location>
        <begin position="213"/>
        <end position="245"/>
    </location>
</feature>
<comment type="caution">
    <text evidence="2">The sequence shown here is derived from an EMBL/GenBank/DDBJ whole genome shotgun (WGS) entry which is preliminary data.</text>
</comment>
<evidence type="ECO:0000256" key="1">
    <source>
        <dbReference type="SAM" id="MobiDB-lite"/>
    </source>
</evidence>
<feature type="compositionally biased region" description="Acidic residues" evidence="1">
    <location>
        <begin position="233"/>
        <end position="245"/>
    </location>
</feature>
<organism evidence="2 3">
    <name type="scientific">Fusarium irregulare</name>
    <dbReference type="NCBI Taxonomy" id="2494466"/>
    <lineage>
        <taxon>Eukaryota</taxon>
        <taxon>Fungi</taxon>
        <taxon>Dikarya</taxon>
        <taxon>Ascomycota</taxon>
        <taxon>Pezizomycotina</taxon>
        <taxon>Sordariomycetes</taxon>
        <taxon>Hypocreomycetidae</taxon>
        <taxon>Hypocreales</taxon>
        <taxon>Nectriaceae</taxon>
        <taxon>Fusarium</taxon>
        <taxon>Fusarium incarnatum-equiseti species complex</taxon>
    </lineage>
</organism>
<feature type="compositionally biased region" description="Basic and acidic residues" evidence="1">
    <location>
        <begin position="213"/>
        <end position="232"/>
    </location>
</feature>
<proteinExistence type="predicted"/>
<evidence type="ECO:0000313" key="2">
    <source>
        <dbReference type="EMBL" id="KAJ4014059.1"/>
    </source>
</evidence>
<sequence>MFWQPKFYDTAKVPASYRRIILFDAEKLHAALRDMLGVALYYATEEAIQLYAMAIPLPDEDDTEVEAFEIYEESLDDEQYLTMQSPDNVASDSYIETTTSEPIWDGAVDGFNNSDNTDFGPFESAANQDTPEACPCTTNAPESSYNALCDDFASFLDSRFEDNGEAHSSILEDSSNMHRNDASSWLANDSSASHEDTCSDIWYDTGRSHSDDHCVPFAHDGPDDKSSEKSADDSESSDDIESEEIDDELDKLQLSDNTLFHPVEYYWPTHFMQKFFPKATEYGDYVVKKNALVETITKNKALSPTEVDLILRTFVHENMVRKPTLDCAQLFKMKRFVDNAERLVFALQRNIDAIDADAFEGRRRHHMGRDSPLLRRRSKGLGSSLRFVTSVDDEEELGEDNWGLSPVMKQRQLI</sequence>
<dbReference type="Proteomes" id="UP001152130">
    <property type="component" value="Unassembled WGS sequence"/>
</dbReference>
<name>A0A9W8PQ20_9HYPO</name>
<reference evidence="2" key="1">
    <citation type="submission" date="2022-10" db="EMBL/GenBank/DDBJ databases">
        <title>Fusarium specimens isolated from Avocado Roots.</title>
        <authorList>
            <person name="Stajich J."/>
            <person name="Roper C."/>
            <person name="Heimlech-Rivalta G."/>
        </authorList>
    </citation>
    <scope>NUCLEOTIDE SEQUENCE</scope>
    <source>
        <strain evidence="2">CF00143</strain>
    </source>
</reference>
<accession>A0A9W8PQ20</accession>
<dbReference type="AlphaFoldDB" id="A0A9W8PQ20"/>
<protein>
    <submittedName>
        <fullName evidence="2">Uncharacterized protein</fullName>
    </submittedName>
</protein>
<gene>
    <name evidence="2" type="ORF">NW766_006310</name>
</gene>
<dbReference type="EMBL" id="JAPDHF010000008">
    <property type="protein sequence ID" value="KAJ4014059.1"/>
    <property type="molecule type" value="Genomic_DNA"/>
</dbReference>
<evidence type="ECO:0000313" key="3">
    <source>
        <dbReference type="Proteomes" id="UP001152130"/>
    </source>
</evidence>
<keyword evidence="3" id="KW-1185">Reference proteome</keyword>
<dbReference type="OrthoDB" id="5075095at2759"/>